<evidence type="ECO:0000256" key="7">
    <source>
        <dbReference type="RuleBase" id="RU363019"/>
    </source>
</evidence>
<evidence type="ECO:0000256" key="2">
    <source>
        <dbReference type="ARBA" id="ARBA00004496"/>
    </source>
</evidence>
<feature type="domain" description="PPIase cyclophilin-type" evidence="8">
    <location>
        <begin position="13"/>
        <end position="166"/>
    </location>
</feature>
<evidence type="ECO:0000313" key="10">
    <source>
        <dbReference type="Proteomes" id="UP000315403"/>
    </source>
</evidence>
<evidence type="ECO:0000256" key="6">
    <source>
        <dbReference type="ARBA" id="ARBA00023235"/>
    </source>
</evidence>
<dbReference type="GO" id="GO:0006457">
    <property type="term" value="P:protein folding"/>
    <property type="evidence" value="ECO:0007669"/>
    <property type="project" value="InterPro"/>
</dbReference>
<dbReference type="PROSITE" id="PS50072">
    <property type="entry name" value="CSA_PPIASE_2"/>
    <property type="match status" value="1"/>
</dbReference>
<gene>
    <name evidence="9" type="primary">ppiB</name>
    <name evidence="9" type="ORF">DLNHIDIE_02454</name>
</gene>
<comment type="catalytic activity">
    <reaction evidence="7">
        <text>[protein]-peptidylproline (omega=180) = [protein]-peptidylproline (omega=0)</text>
        <dbReference type="Rhea" id="RHEA:16237"/>
        <dbReference type="Rhea" id="RHEA-COMP:10747"/>
        <dbReference type="Rhea" id="RHEA-COMP:10748"/>
        <dbReference type="ChEBI" id="CHEBI:83833"/>
        <dbReference type="ChEBI" id="CHEBI:83834"/>
        <dbReference type="EC" id="5.2.1.8"/>
    </reaction>
</comment>
<keyword evidence="4" id="KW-0963">Cytoplasm</keyword>
<dbReference type="RefSeq" id="WP_142088807.1">
    <property type="nucleotide sequence ID" value="NZ_SZUV01000001.1"/>
</dbReference>
<comment type="caution">
    <text evidence="9">The sequence shown here is derived from an EMBL/GenBank/DDBJ whole genome shotgun (WGS) entry which is preliminary data.</text>
</comment>
<comment type="function">
    <text evidence="1 7">PPIases accelerate the folding of proteins. It catalyzes the cis-trans isomerization of proline imidic peptide bonds in oligopeptides.</text>
</comment>
<comment type="similarity">
    <text evidence="3 7">Belongs to the cyclophilin-type PPIase family.</text>
</comment>
<dbReference type="AlphaFoldDB" id="A0A543Q894"/>
<dbReference type="Pfam" id="PF00160">
    <property type="entry name" value="Pro_isomerase"/>
    <property type="match status" value="1"/>
</dbReference>
<dbReference type="FunFam" id="2.40.100.10:FF:000004">
    <property type="entry name" value="Peptidyl-prolyl cis-trans isomerase"/>
    <property type="match status" value="1"/>
</dbReference>
<sequence>MTNPQVVLHSNKGDIVIELDAEKAPNTVENFLSYVDEGFFDETIFHRVIPGFMVQGGGFTADMQQKKTHAPIQNEAENGLKNLRGTLAMARTNDPHSATAQFFINLTDNDFLNFKAASGTGWGYAVFGKVVSGMEVVDEIAKVPTGNKGMHQDVPKDTVTIDKGERITTA</sequence>
<keyword evidence="5 7" id="KW-0697">Rotamase</keyword>
<dbReference type="InterPro" id="IPR002130">
    <property type="entry name" value="Cyclophilin-type_PPIase_dom"/>
</dbReference>
<name>A0A543Q894_ACITH</name>
<dbReference type="PRINTS" id="PR00153">
    <property type="entry name" value="CSAPPISMRASE"/>
</dbReference>
<protein>
    <recommendedName>
        <fullName evidence="7">Peptidyl-prolyl cis-trans isomerase</fullName>
        <shortName evidence="7">PPIase</shortName>
        <ecNumber evidence="7">5.2.1.8</ecNumber>
    </recommendedName>
</protein>
<dbReference type="InterPro" id="IPR020892">
    <property type="entry name" value="Cyclophilin-type_PPIase_CS"/>
</dbReference>
<dbReference type="PIRSF" id="PIRSF001467">
    <property type="entry name" value="Peptidylpro_ismrse"/>
    <property type="match status" value="1"/>
</dbReference>
<keyword evidence="6 7" id="KW-0413">Isomerase</keyword>
<dbReference type="Gene3D" id="2.40.100.10">
    <property type="entry name" value="Cyclophilin-like"/>
    <property type="match status" value="1"/>
</dbReference>
<dbReference type="EC" id="5.2.1.8" evidence="7"/>
<organism evidence="9 10">
    <name type="scientific">Acidithiobacillus thiooxidans ATCC 19377</name>
    <dbReference type="NCBI Taxonomy" id="637390"/>
    <lineage>
        <taxon>Bacteria</taxon>
        <taxon>Pseudomonadati</taxon>
        <taxon>Pseudomonadota</taxon>
        <taxon>Acidithiobacillia</taxon>
        <taxon>Acidithiobacillales</taxon>
        <taxon>Acidithiobacillaceae</taxon>
        <taxon>Acidithiobacillus</taxon>
    </lineage>
</organism>
<dbReference type="GO" id="GO:0005737">
    <property type="term" value="C:cytoplasm"/>
    <property type="evidence" value="ECO:0007669"/>
    <property type="project" value="UniProtKB-SubCell"/>
</dbReference>
<proteinExistence type="inferred from homology"/>
<dbReference type="Proteomes" id="UP000315403">
    <property type="component" value="Unassembled WGS sequence"/>
</dbReference>
<dbReference type="InterPro" id="IPR029000">
    <property type="entry name" value="Cyclophilin-like_dom_sf"/>
</dbReference>
<evidence type="ECO:0000256" key="5">
    <source>
        <dbReference type="ARBA" id="ARBA00023110"/>
    </source>
</evidence>
<evidence type="ECO:0000256" key="3">
    <source>
        <dbReference type="ARBA" id="ARBA00007365"/>
    </source>
</evidence>
<dbReference type="SUPFAM" id="SSF50891">
    <property type="entry name" value="Cyclophilin-like"/>
    <property type="match status" value="1"/>
</dbReference>
<dbReference type="CDD" id="cd01920">
    <property type="entry name" value="cyclophilin_EcCYP_like"/>
    <property type="match status" value="1"/>
</dbReference>
<comment type="subcellular location">
    <subcellularLocation>
        <location evidence="2">Cytoplasm</location>
    </subcellularLocation>
</comment>
<dbReference type="PANTHER" id="PTHR43246">
    <property type="entry name" value="PEPTIDYL-PROLYL CIS-TRANS ISOMERASE CYP38, CHLOROPLASTIC"/>
    <property type="match status" value="1"/>
</dbReference>
<dbReference type="InterPro" id="IPR044665">
    <property type="entry name" value="E_coli_cyclophilin_A-like"/>
</dbReference>
<dbReference type="PROSITE" id="PS00170">
    <property type="entry name" value="CSA_PPIASE_1"/>
    <property type="match status" value="1"/>
</dbReference>
<dbReference type="GO" id="GO:0003755">
    <property type="term" value="F:peptidyl-prolyl cis-trans isomerase activity"/>
    <property type="evidence" value="ECO:0007669"/>
    <property type="project" value="UniProtKB-UniRule"/>
</dbReference>
<reference evidence="9 10" key="1">
    <citation type="submission" date="2019-03" db="EMBL/GenBank/DDBJ databases">
        <title>New insights into Acidothiobacillus thiooxidans sulfur metabolism through coupled gene expression, solution geochemistry, microscopy and spectroscopy analyses.</title>
        <authorList>
            <person name="Camacho D."/>
            <person name="Frazao R."/>
            <person name="Fouillen A."/>
            <person name="Nanci A."/>
            <person name="Lang B.F."/>
            <person name="Apte S.C."/>
            <person name="Baron C."/>
            <person name="Warren L.A."/>
        </authorList>
    </citation>
    <scope>NUCLEOTIDE SEQUENCE [LARGE SCALE GENOMIC DNA]</scope>
    <source>
        <strain evidence="9 10">ATCC 19377</strain>
    </source>
</reference>
<dbReference type="EMBL" id="SZUV01000001">
    <property type="protein sequence ID" value="TQN52562.1"/>
    <property type="molecule type" value="Genomic_DNA"/>
</dbReference>
<accession>A0A543Q894</accession>
<evidence type="ECO:0000256" key="1">
    <source>
        <dbReference type="ARBA" id="ARBA00002388"/>
    </source>
</evidence>
<evidence type="ECO:0000259" key="8">
    <source>
        <dbReference type="PROSITE" id="PS50072"/>
    </source>
</evidence>
<dbReference type="InterPro" id="IPR024936">
    <property type="entry name" value="Cyclophilin-type_PPIase"/>
</dbReference>
<evidence type="ECO:0000313" key="9">
    <source>
        <dbReference type="EMBL" id="TQN52562.1"/>
    </source>
</evidence>
<evidence type="ECO:0000256" key="4">
    <source>
        <dbReference type="ARBA" id="ARBA00022490"/>
    </source>
</evidence>